<proteinExistence type="predicted"/>
<reference evidence="6" key="1">
    <citation type="submission" date="2025-08" db="UniProtKB">
        <authorList>
            <consortium name="RefSeq"/>
        </authorList>
    </citation>
    <scope>IDENTIFICATION</scope>
</reference>
<dbReference type="PROSITE" id="PS50279">
    <property type="entry name" value="BPTI_KUNITZ_2"/>
    <property type="match status" value="1"/>
</dbReference>
<dbReference type="InterPro" id="IPR036645">
    <property type="entry name" value="Elafin-like_sf"/>
</dbReference>
<feature type="domain" description="BPTI/Kunitz inhibitor" evidence="3">
    <location>
        <begin position="124"/>
        <end position="174"/>
    </location>
</feature>
<dbReference type="GeneID" id="112548019"/>
<name>A0A3Q0FNL7_ALLSI</name>
<dbReference type="RefSeq" id="XP_025047770.1">
    <property type="nucleotide sequence ID" value="XM_025191985.1"/>
</dbReference>
<dbReference type="CDD" id="cd00199">
    <property type="entry name" value="WAP"/>
    <property type="match status" value="1"/>
</dbReference>
<dbReference type="InterPro" id="IPR002223">
    <property type="entry name" value="Kunitz_BPTI"/>
</dbReference>
<evidence type="ECO:0000259" key="4">
    <source>
        <dbReference type="PROSITE" id="PS51390"/>
    </source>
</evidence>
<dbReference type="Pfam" id="PF00095">
    <property type="entry name" value="WAP"/>
    <property type="match status" value="2"/>
</dbReference>
<dbReference type="PANTHER" id="PTHR46751:SF1">
    <property type="entry name" value="WAP FOUR-DISULFIDE CORE DOMAIN PROTEIN 6A"/>
    <property type="match status" value="1"/>
</dbReference>
<dbReference type="Gene3D" id="4.10.410.10">
    <property type="entry name" value="Pancreatic trypsin inhibitor Kunitz domain"/>
    <property type="match status" value="1"/>
</dbReference>
<dbReference type="InterPro" id="IPR036880">
    <property type="entry name" value="Kunitz_BPTI_sf"/>
</dbReference>
<dbReference type="InterPro" id="IPR008197">
    <property type="entry name" value="WAP_dom"/>
</dbReference>
<dbReference type="Pfam" id="PF00014">
    <property type="entry name" value="Kunitz_BPTI"/>
    <property type="match status" value="1"/>
</dbReference>
<dbReference type="PANTHER" id="PTHR46751">
    <property type="entry name" value="EPPIN"/>
    <property type="match status" value="1"/>
</dbReference>
<evidence type="ECO:0000256" key="1">
    <source>
        <dbReference type="ARBA" id="ARBA00023157"/>
    </source>
</evidence>
<evidence type="ECO:0000259" key="3">
    <source>
        <dbReference type="PROSITE" id="PS50279"/>
    </source>
</evidence>
<dbReference type="SMART" id="SM00131">
    <property type="entry name" value="KU"/>
    <property type="match status" value="1"/>
</dbReference>
<dbReference type="FunFam" id="4.10.410.10:FF:000020">
    <property type="entry name" value="Collagen, type VI, alpha 3"/>
    <property type="match status" value="1"/>
</dbReference>
<dbReference type="PRINTS" id="PR00003">
    <property type="entry name" value="4DISULPHCORE"/>
</dbReference>
<accession>A0A3Q0FNL7</accession>
<dbReference type="KEGG" id="asn:112548019"/>
<feature type="domain" description="WAP" evidence="4">
    <location>
        <begin position="70"/>
        <end position="117"/>
    </location>
</feature>
<evidence type="ECO:0000256" key="2">
    <source>
        <dbReference type="SAM" id="MobiDB-lite"/>
    </source>
</evidence>
<dbReference type="Gene3D" id="4.10.75.10">
    <property type="entry name" value="Elafin-like"/>
    <property type="match status" value="2"/>
</dbReference>
<dbReference type="InterPro" id="IPR051388">
    <property type="entry name" value="Serpin_venom_toxin"/>
</dbReference>
<protein>
    <submittedName>
        <fullName evidence="6">Eppin-like</fullName>
    </submittedName>
</protein>
<feature type="region of interest" description="Disordered" evidence="2">
    <location>
        <begin position="1"/>
        <end position="36"/>
    </location>
</feature>
<dbReference type="SUPFAM" id="SSF57256">
    <property type="entry name" value="Elafin-like"/>
    <property type="match status" value="1"/>
</dbReference>
<gene>
    <name evidence="6" type="primary">LOC112548019</name>
</gene>
<dbReference type="AlphaFoldDB" id="A0A3Q0FNL7"/>
<evidence type="ECO:0000313" key="6">
    <source>
        <dbReference type="RefSeq" id="XP_025047770.1"/>
    </source>
</evidence>
<dbReference type="SUPFAM" id="SSF57362">
    <property type="entry name" value="BPTI-like"/>
    <property type="match status" value="1"/>
</dbReference>
<dbReference type="GO" id="GO:0004867">
    <property type="term" value="F:serine-type endopeptidase inhibitor activity"/>
    <property type="evidence" value="ECO:0007669"/>
    <property type="project" value="InterPro"/>
</dbReference>
<dbReference type="PROSITE" id="PS51390">
    <property type="entry name" value="WAP"/>
    <property type="match status" value="1"/>
</dbReference>
<evidence type="ECO:0000313" key="5">
    <source>
        <dbReference type="Proteomes" id="UP000189705"/>
    </source>
</evidence>
<sequence>MARALELGRSLQGTVHHVPSRASSTPSAGFKSSRGGWGSSDLAPGSTMKPAGTVLLLGLLALRAELQTVPREKPGVCPSSAPGALDPCFFPCSSDYSCPGSQKCCLIPCGYACLDPLPAPRDICRLPPDPGPCPEAIPRWFYHWPSRRCRRFEYGSCSGNANNFETKRKCLWACASHGRRAACPEPQGVGLCVELCGAGGACGEGEKCCSNGCGHQCMRVTGGPP</sequence>
<dbReference type="STRING" id="38654.A0A3Q0FNL7"/>
<dbReference type="GO" id="GO:0005576">
    <property type="term" value="C:extracellular region"/>
    <property type="evidence" value="ECO:0007669"/>
    <property type="project" value="InterPro"/>
</dbReference>
<dbReference type="InParanoid" id="A0A3Q0FNL7"/>
<dbReference type="Proteomes" id="UP000189705">
    <property type="component" value="Unplaced"/>
</dbReference>
<dbReference type="SMART" id="SM00217">
    <property type="entry name" value="WAP"/>
    <property type="match status" value="2"/>
</dbReference>
<keyword evidence="5" id="KW-1185">Reference proteome</keyword>
<dbReference type="PRINTS" id="PR00759">
    <property type="entry name" value="BASICPTASE"/>
</dbReference>
<keyword evidence="1" id="KW-1015">Disulfide bond</keyword>
<organism evidence="5 6">
    <name type="scientific">Alligator sinensis</name>
    <name type="common">Chinese alligator</name>
    <dbReference type="NCBI Taxonomy" id="38654"/>
    <lineage>
        <taxon>Eukaryota</taxon>
        <taxon>Metazoa</taxon>
        <taxon>Chordata</taxon>
        <taxon>Craniata</taxon>
        <taxon>Vertebrata</taxon>
        <taxon>Euteleostomi</taxon>
        <taxon>Archelosauria</taxon>
        <taxon>Archosauria</taxon>
        <taxon>Crocodylia</taxon>
        <taxon>Alligatoridae</taxon>
        <taxon>Alligatorinae</taxon>
        <taxon>Alligator</taxon>
    </lineage>
</organism>